<reference evidence="4 5" key="1">
    <citation type="journal article" date="2018" name="Plant J.">
        <title>Genome sequences of Chlorella sorokiniana UTEX 1602 and Micractinium conductrix SAG 241.80: implications to maltose excretion by a green alga.</title>
        <authorList>
            <person name="Arriola M.B."/>
            <person name="Velmurugan N."/>
            <person name="Zhang Y."/>
            <person name="Plunkett M.H."/>
            <person name="Hondzo H."/>
            <person name="Barney B.M."/>
        </authorList>
    </citation>
    <scope>NUCLEOTIDE SEQUENCE [LARGE SCALE GENOMIC DNA]</scope>
    <source>
        <strain evidence="5">UTEX 1602</strain>
    </source>
</reference>
<dbReference type="PANTHER" id="PTHR10696">
    <property type="entry name" value="GAMMA-BUTYROBETAINE HYDROXYLASE-RELATED"/>
    <property type="match status" value="1"/>
</dbReference>
<gene>
    <name evidence="4" type="ORF">C2E21_2090</name>
</gene>
<dbReference type="Gene3D" id="3.60.130.10">
    <property type="entry name" value="Clavaminate synthase-like"/>
    <property type="match status" value="1"/>
</dbReference>
<dbReference type="InterPro" id="IPR042098">
    <property type="entry name" value="TauD-like_sf"/>
</dbReference>
<dbReference type="AlphaFoldDB" id="A0A2P6TXM7"/>
<accession>A0A2P6TXM7</accession>
<name>A0A2P6TXM7_CHLSO</name>
<dbReference type="STRING" id="3076.A0A2P6TXM7"/>
<evidence type="ECO:0000313" key="4">
    <source>
        <dbReference type="EMBL" id="PRW58816.1"/>
    </source>
</evidence>
<dbReference type="EMBL" id="LHPG02000004">
    <property type="protein sequence ID" value="PRW58816.1"/>
    <property type="molecule type" value="Genomic_DNA"/>
</dbReference>
<dbReference type="Proteomes" id="UP000239899">
    <property type="component" value="Unassembled WGS sequence"/>
</dbReference>
<feature type="domain" description="TauD/TfdA-like" evidence="3">
    <location>
        <begin position="92"/>
        <end position="298"/>
    </location>
</feature>
<organism evidence="4 5">
    <name type="scientific">Chlorella sorokiniana</name>
    <name type="common">Freshwater green alga</name>
    <dbReference type="NCBI Taxonomy" id="3076"/>
    <lineage>
        <taxon>Eukaryota</taxon>
        <taxon>Viridiplantae</taxon>
        <taxon>Chlorophyta</taxon>
        <taxon>core chlorophytes</taxon>
        <taxon>Trebouxiophyceae</taxon>
        <taxon>Chlorellales</taxon>
        <taxon>Chlorellaceae</taxon>
        <taxon>Chlorella clade</taxon>
        <taxon>Chlorella</taxon>
    </lineage>
</organism>
<evidence type="ECO:0000259" key="3">
    <source>
        <dbReference type="Pfam" id="PF02668"/>
    </source>
</evidence>
<sequence length="337" mass="37396">MAVGESLVQPAAKPAQASGELGKPITTAAAWTATSALAEKEQWILELSPQQVEEILEATTHATSTGKPVQEVTRADFPLPTLAPILESIRQSVLFGRGFQLIRAGWRMHPQVGHVKNLTGNNNTFGVRVYLTSAAQPWHVDASDIVSLLCLKTARSGGRSGWASGVSIYNRVLAERPDLLEELTKPVPYTRYGEVNKGEKPYYEQPVFNFYQGHFQISVNDLVAGQSQQLPGIPRISDKQLEAIKYVASLAADPELHLEWDLQPGDIQLLNNWTNLHNRTEIDDHEDINDRRHLLRIWRVSDDGQPLDPAYHNATNPIGRRGIVLEGQQDTVPLEAE</sequence>
<keyword evidence="4" id="KW-0223">Dioxygenase</keyword>
<evidence type="ECO:0000256" key="2">
    <source>
        <dbReference type="ARBA" id="ARBA00023194"/>
    </source>
</evidence>
<dbReference type="PANTHER" id="PTHR10696:SF56">
    <property type="entry name" value="TAUD_TFDA-LIKE DOMAIN-CONTAINING PROTEIN"/>
    <property type="match status" value="1"/>
</dbReference>
<dbReference type="InterPro" id="IPR003819">
    <property type="entry name" value="TauD/TfdA-like"/>
</dbReference>
<protein>
    <submittedName>
        <fullName evidence="4">Taurine catabolism dioxygenase</fullName>
    </submittedName>
</protein>
<dbReference type="Pfam" id="PF02668">
    <property type="entry name" value="TauD"/>
    <property type="match status" value="1"/>
</dbReference>
<evidence type="ECO:0000313" key="5">
    <source>
        <dbReference type="Proteomes" id="UP000239899"/>
    </source>
</evidence>
<keyword evidence="2" id="KW-0045">Antibiotic biosynthesis</keyword>
<keyword evidence="1" id="KW-0560">Oxidoreductase</keyword>
<dbReference type="SUPFAM" id="SSF51197">
    <property type="entry name" value="Clavaminate synthase-like"/>
    <property type="match status" value="1"/>
</dbReference>
<dbReference type="OrthoDB" id="272271at2759"/>
<proteinExistence type="predicted"/>
<dbReference type="InterPro" id="IPR050411">
    <property type="entry name" value="AlphaKG_dependent_hydroxylases"/>
</dbReference>
<evidence type="ECO:0000256" key="1">
    <source>
        <dbReference type="ARBA" id="ARBA00023002"/>
    </source>
</evidence>
<keyword evidence="5" id="KW-1185">Reference proteome</keyword>
<comment type="caution">
    <text evidence="4">The sequence shown here is derived from an EMBL/GenBank/DDBJ whole genome shotgun (WGS) entry which is preliminary data.</text>
</comment>
<dbReference type="GO" id="GO:0017000">
    <property type="term" value="P:antibiotic biosynthetic process"/>
    <property type="evidence" value="ECO:0007669"/>
    <property type="project" value="UniProtKB-KW"/>
</dbReference>
<dbReference type="GO" id="GO:0051213">
    <property type="term" value="F:dioxygenase activity"/>
    <property type="evidence" value="ECO:0007669"/>
    <property type="project" value="UniProtKB-KW"/>
</dbReference>